<dbReference type="Proteomes" id="UP000652761">
    <property type="component" value="Unassembled WGS sequence"/>
</dbReference>
<accession>A0A843XDZ8</accession>
<sequence>LGDTAIATILFVREWNFLHQRLSLLSFLMTLIRSVLSHYFRSFSYIQHAPSLR</sequence>
<evidence type="ECO:0000313" key="2">
    <source>
        <dbReference type="Proteomes" id="UP000652761"/>
    </source>
</evidence>
<evidence type="ECO:0000313" key="1">
    <source>
        <dbReference type="EMBL" id="MQM17485.1"/>
    </source>
</evidence>
<name>A0A843XDZ8_COLES</name>
<reference evidence="1" key="1">
    <citation type="submission" date="2017-07" db="EMBL/GenBank/DDBJ databases">
        <title>Taro Niue Genome Assembly and Annotation.</title>
        <authorList>
            <person name="Atibalentja N."/>
            <person name="Keating K."/>
            <person name="Fields C.J."/>
        </authorList>
    </citation>
    <scope>NUCLEOTIDE SEQUENCE</scope>
    <source>
        <strain evidence="1">Niue_2</strain>
        <tissue evidence="1">Leaf</tissue>
    </source>
</reference>
<gene>
    <name evidence="1" type="ORF">Taro_050459</name>
</gene>
<keyword evidence="2" id="KW-1185">Reference proteome</keyword>
<dbReference type="AlphaFoldDB" id="A0A843XDZ8"/>
<comment type="caution">
    <text evidence="1">The sequence shown here is derived from an EMBL/GenBank/DDBJ whole genome shotgun (WGS) entry which is preliminary data.</text>
</comment>
<dbReference type="EMBL" id="NMUH01007579">
    <property type="protein sequence ID" value="MQM17485.1"/>
    <property type="molecule type" value="Genomic_DNA"/>
</dbReference>
<protein>
    <submittedName>
        <fullName evidence="1">Uncharacterized protein</fullName>
    </submittedName>
</protein>
<organism evidence="1 2">
    <name type="scientific">Colocasia esculenta</name>
    <name type="common">Wild taro</name>
    <name type="synonym">Arum esculentum</name>
    <dbReference type="NCBI Taxonomy" id="4460"/>
    <lineage>
        <taxon>Eukaryota</taxon>
        <taxon>Viridiplantae</taxon>
        <taxon>Streptophyta</taxon>
        <taxon>Embryophyta</taxon>
        <taxon>Tracheophyta</taxon>
        <taxon>Spermatophyta</taxon>
        <taxon>Magnoliopsida</taxon>
        <taxon>Liliopsida</taxon>
        <taxon>Araceae</taxon>
        <taxon>Aroideae</taxon>
        <taxon>Colocasieae</taxon>
        <taxon>Colocasia</taxon>
    </lineage>
</organism>
<proteinExistence type="predicted"/>
<feature type="non-terminal residue" evidence="1">
    <location>
        <position position="1"/>
    </location>
</feature>